<accession>A0A809S4I3</accession>
<keyword evidence="6 7" id="KW-0859">Xylose metabolism</keyword>
<dbReference type="GO" id="GO:0042732">
    <property type="term" value="P:D-xylose metabolic process"/>
    <property type="evidence" value="ECO:0007669"/>
    <property type="project" value="UniProtKB-KW"/>
</dbReference>
<proteinExistence type="inferred from homology"/>
<evidence type="ECO:0000259" key="9">
    <source>
        <dbReference type="Pfam" id="PF02782"/>
    </source>
</evidence>
<name>A0A809S4I3_9BACT</name>
<dbReference type="NCBIfam" id="TIGR01312">
    <property type="entry name" value="XylB"/>
    <property type="match status" value="1"/>
</dbReference>
<feature type="site" description="Important for activity" evidence="6">
    <location>
        <position position="8"/>
    </location>
</feature>
<feature type="binding site" evidence="6">
    <location>
        <begin position="75"/>
        <end position="76"/>
    </location>
    <ligand>
        <name>substrate</name>
    </ligand>
</feature>
<dbReference type="EC" id="2.7.1.17" evidence="6 7"/>
<dbReference type="Pfam" id="PF02782">
    <property type="entry name" value="FGGY_C"/>
    <property type="match status" value="1"/>
</dbReference>
<protein>
    <recommendedName>
        <fullName evidence="6 7">Xylulose kinase</fullName>
        <shortName evidence="6 7">Xylulokinase</shortName>
        <ecNumber evidence="6 7">2.7.1.17</ecNumber>
    </recommendedName>
</protein>
<sequence>MAKLLGIDLGTSGCKAVLIDPSGRVLAQASAPYPLRTPQPGWTEQDPEDWWSAVQQVLSRIGVRSPDAIGLTGQMHGAVCLDGRGDVIRPAILWNDQRTVAESAEIDRVIGTSRFRSITCNPPLTGFQAPKLLWIRNHEPENFARIRKVLLPKDYVRFRLSSEFLSEVSDASGTALFDVPNRRWSREVIRELGFREDWFPEVSESDAASAETKGSAYFSEGIPIVGGGGDQAAGAVGAGCVAEGRVSASLGTSGVVFAPTSAPVYDEAGATHTFCHANRAWHLMGVMLSCGGALQWFRDEFLAGGTYDELAEMASRVSAGAKGLTFLPYLAGERTPHNDPHARAAFVGATLSHGKAEFARAVYEGISFGIADGLDLLRGLGVAPDEIRIVGGGAKSEFWVQMLSDVLGVACVRLEADEGPAFGAALLAGVGCGVWSDVETACRDTVRVKDRFVPSHEGAYDSALELFRSRYSCVVRKPRQ</sequence>
<gene>
    <name evidence="6 7" type="primary">xylB</name>
    <name evidence="10" type="ORF">NPRO_12420</name>
</gene>
<dbReference type="SUPFAM" id="SSF53067">
    <property type="entry name" value="Actin-like ATPase domain"/>
    <property type="match status" value="2"/>
</dbReference>
<dbReference type="InterPro" id="IPR018484">
    <property type="entry name" value="FGGY_N"/>
</dbReference>
<feature type="domain" description="Carbohydrate kinase FGGY N-terminal" evidence="8">
    <location>
        <begin position="5"/>
        <end position="237"/>
    </location>
</feature>
<dbReference type="InterPro" id="IPR006000">
    <property type="entry name" value="Xylulokinase"/>
</dbReference>
<dbReference type="InterPro" id="IPR043129">
    <property type="entry name" value="ATPase_NBD"/>
</dbReference>
<dbReference type="PANTHER" id="PTHR43095">
    <property type="entry name" value="SUGAR KINASE"/>
    <property type="match status" value="1"/>
</dbReference>
<dbReference type="EMBL" id="AP021858">
    <property type="protein sequence ID" value="BBO23647.1"/>
    <property type="molecule type" value="Genomic_DNA"/>
</dbReference>
<dbReference type="Proteomes" id="UP000662873">
    <property type="component" value="Chromosome"/>
</dbReference>
<evidence type="ECO:0000256" key="2">
    <source>
        <dbReference type="ARBA" id="ARBA00022679"/>
    </source>
</evidence>
<dbReference type="Pfam" id="PF00370">
    <property type="entry name" value="FGGY_N"/>
    <property type="match status" value="1"/>
</dbReference>
<feature type="active site" description="Proton acceptor" evidence="6">
    <location>
        <position position="230"/>
    </location>
</feature>
<dbReference type="CDD" id="cd07808">
    <property type="entry name" value="ASKHA_NBD_FGGY_EcXK-like"/>
    <property type="match status" value="1"/>
</dbReference>
<dbReference type="PIRSF" id="PIRSF000538">
    <property type="entry name" value="GlpK"/>
    <property type="match status" value="1"/>
</dbReference>
<evidence type="ECO:0000256" key="7">
    <source>
        <dbReference type="RuleBase" id="RU364073"/>
    </source>
</evidence>
<evidence type="ECO:0000256" key="6">
    <source>
        <dbReference type="HAMAP-Rule" id="MF_02220"/>
    </source>
</evidence>
<keyword evidence="2 6" id="KW-0808">Transferase</keyword>
<evidence type="ECO:0000256" key="1">
    <source>
        <dbReference type="ARBA" id="ARBA00009156"/>
    </source>
</evidence>
<feature type="domain" description="Carbohydrate kinase FGGY C-terminal" evidence="9">
    <location>
        <begin position="247"/>
        <end position="431"/>
    </location>
</feature>
<dbReference type="GO" id="GO:0004856">
    <property type="term" value="F:D-xylulokinase activity"/>
    <property type="evidence" value="ECO:0007669"/>
    <property type="project" value="UniProtKB-UniRule"/>
</dbReference>
<evidence type="ECO:0000256" key="4">
    <source>
        <dbReference type="ARBA" id="ARBA00022777"/>
    </source>
</evidence>
<dbReference type="InterPro" id="IPR050406">
    <property type="entry name" value="FGGY_Carb_Kinase"/>
</dbReference>
<keyword evidence="4 6" id="KW-0418">Kinase</keyword>
<evidence type="ECO:0000256" key="5">
    <source>
        <dbReference type="ARBA" id="ARBA00022840"/>
    </source>
</evidence>
<comment type="function">
    <text evidence="6">Catalyzes the phosphorylation of D-xylulose to D-xylulose 5-phosphate.</text>
</comment>
<evidence type="ECO:0000313" key="11">
    <source>
        <dbReference type="Proteomes" id="UP000662873"/>
    </source>
</evidence>
<dbReference type="Gene3D" id="3.30.420.40">
    <property type="match status" value="2"/>
</dbReference>
<keyword evidence="6 7" id="KW-0119">Carbohydrate metabolism</keyword>
<dbReference type="GO" id="GO:0005998">
    <property type="term" value="P:xylulose catabolic process"/>
    <property type="evidence" value="ECO:0007669"/>
    <property type="project" value="UniProtKB-UniRule"/>
</dbReference>
<dbReference type="HAMAP" id="MF_02220">
    <property type="entry name" value="XylB"/>
    <property type="match status" value="1"/>
</dbReference>
<reference evidence="10" key="1">
    <citation type="journal article" name="DNA Res.">
        <title>The physiological potential of anammox bacteria as revealed by their core genome structure.</title>
        <authorList>
            <person name="Okubo T."/>
            <person name="Toyoda A."/>
            <person name="Fukuhara K."/>
            <person name="Uchiyama I."/>
            <person name="Harigaya Y."/>
            <person name="Kuroiwa M."/>
            <person name="Suzuki T."/>
            <person name="Murakami Y."/>
            <person name="Suwa Y."/>
            <person name="Takami H."/>
        </authorList>
    </citation>
    <scope>NUCLEOTIDE SEQUENCE</scope>
    <source>
        <strain evidence="10">317325-2</strain>
    </source>
</reference>
<keyword evidence="5 6" id="KW-0067">ATP-binding</keyword>
<evidence type="ECO:0000256" key="3">
    <source>
        <dbReference type="ARBA" id="ARBA00022741"/>
    </source>
</evidence>
<dbReference type="KEGG" id="npy:NPRO_12420"/>
<dbReference type="GO" id="GO:0005524">
    <property type="term" value="F:ATP binding"/>
    <property type="evidence" value="ECO:0007669"/>
    <property type="project" value="UniProtKB-UniRule"/>
</dbReference>
<dbReference type="PANTHER" id="PTHR43095:SF5">
    <property type="entry name" value="XYLULOSE KINASE"/>
    <property type="match status" value="1"/>
</dbReference>
<dbReference type="AlphaFoldDB" id="A0A809S4I3"/>
<comment type="similarity">
    <text evidence="1 6 7">Belongs to the FGGY kinase family.</text>
</comment>
<evidence type="ECO:0000259" key="8">
    <source>
        <dbReference type="Pfam" id="PF00370"/>
    </source>
</evidence>
<comment type="catalytic activity">
    <reaction evidence="6 7">
        <text>D-xylulose + ATP = D-xylulose 5-phosphate + ADP + H(+)</text>
        <dbReference type="Rhea" id="RHEA:10964"/>
        <dbReference type="ChEBI" id="CHEBI:15378"/>
        <dbReference type="ChEBI" id="CHEBI:17140"/>
        <dbReference type="ChEBI" id="CHEBI:30616"/>
        <dbReference type="ChEBI" id="CHEBI:57737"/>
        <dbReference type="ChEBI" id="CHEBI:456216"/>
        <dbReference type="EC" id="2.7.1.17"/>
    </reaction>
</comment>
<keyword evidence="3 6" id="KW-0547">Nucleotide-binding</keyword>
<evidence type="ECO:0000313" key="10">
    <source>
        <dbReference type="EMBL" id="BBO23647.1"/>
    </source>
</evidence>
<dbReference type="InterPro" id="IPR000577">
    <property type="entry name" value="Carb_kinase_FGGY"/>
</dbReference>
<dbReference type="InterPro" id="IPR018485">
    <property type="entry name" value="FGGY_C"/>
</dbReference>
<organism evidence="10 11">
    <name type="scientific">Candidatus Nitrosymbiomonas proteolyticus</name>
    <dbReference type="NCBI Taxonomy" id="2608984"/>
    <lineage>
        <taxon>Bacteria</taxon>
        <taxon>Bacillati</taxon>
        <taxon>Armatimonadota</taxon>
        <taxon>Armatimonadota incertae sedis</taxon>
        <taxon>Candidatus Nitrosymbiomonas</taxon>
    </lineage>
</organism>